<gene>
    <name evidence="4" type="ORF">C5167_043471</name>
</gene>
<evidence type="ECO:0000256" key="2">
    <source>
        <dbReference type="ARBA" id="ARBA00022618"/>
    </source>
</evidence>
<dbReference type="Pfam" id="PF08613">
    <property type="entry name" value="Cyclin"/>
    <property type="match status" value="1"/>
</dbReference>
<dbReference type="GO" id="GO:0019901">
    <property type="term" value="F:protein kinase binding"/>
    <property type="evidence" value="ECO:0007669"/>
    <property type="project" value="InterPro"/>
</dbReference>
<comment type="similarity">
    <text evidence="1">Belongs to the cyclin family. Cyclin U/P subfamily.</text>
</comment>
<dbReference type="PANTHER" id="PTHR15615:SF108">
    <property type="entry name" value="PROTEIN CNPPD1"/>
    <property type="match status" value="1"/>
</dbReference>
<dbReference type="GO" id="GO:0051301">
    <property type="term" value="P:cell division"/>
    <property type="evidence" value="ECO:0007669"/>
    <property type="project" value="UniProtKB-KW"/>
</dbReference>
<dbReference type="PANTHER" id="PTHR15615">
    <property type="match status" value="1"/>
</dbReference>
<evidence type="ECO:0008006" key="6">
    <source>
        <dbReference type="Google" id="ProtNLM"/>
    </source>
</evidence>
<dbReference type="EMBL" id="CM010724">
    <property type="protein sequence ID" value="RZC80900.1"/>
    <property type="molecule type" value="Genomic_DNA"/>
</dbReference>
<evidence type="ECO:0000256" key="3">
    <source>
        <dbReference type="ARBA" id="ARBA00023306"/>
    </source>
</evidence>
<evidence type="ECO:0000313" key="5">
    <source>
        <dbReference type="Proteomes" id="UP000316621"/>
    </source>
</evidence>
<dbReference type="Gramene" id="RZC80900">
    <property type="protein sequence ID" value="RZC80900"/>
    <property type="gene ID" value="C5167_043471"/>
</dbReference>
<dbReference type="OrthoDB" id="337735at2759"/>
<dbReference type="AlphaFoldDB" id="A0A4Y7L8G0"/>
<keyword evidence="3" id="KW-0131">Cell cycle</keyword>
<name>A0A4Y7L8G0_PAPSO</name>
<evidence type="ECO:0000256" key="1">
    <source>
        <dbReference type="ARBA" id="ARBA00007215"/>
    </source>
</evidence>
<dbReference type="InterPro" id="IPR013922">
    <property type="entry name" value="Cyclin_PHO80-like"/>
</dbReference>
<keyword evidence="2" id="KW-0132">Cell division</keyword>
<dbReference type="SUPFAM" id="SSF47954">
    <property type="entry name" value="Cyclin-like"/>
    <property type="match status" value="1"/>
</dbReference>
<organism evidence="4 5">
    <name type="scientific">Papaver somniferum</name>
    <name type="common">Opium poppy</name>
    <dbReference type="NCBI Taxonomy" id="3469"/>
    <lineage>
        <taxon>Eukaryota</taxon>
        <taxon>Viridiplantae</taxon>
        <taxon>Streptophyta</taxon>
        <taxon>Embryophyta</taxon>
        <taxon>Tracheophyta</taxon>
        <taxon>Spermatophyta</taxon>
        <taxon>Magnoliopsida</taxon>
        <taxon>Ranunculales</taxon>
        <taxon>Papaveraceae</taxon>
        <taxon>Papaveroideae</taxon>
        <taxon>Papaver</taxon>
    </lineage>
</organism>
<dbReference type="STRING" id="3469.A0A4Y7L8G0"/>
<reference evidence="4 5" key="1">
    <citation type="journal article" date="2018" name="Science">
        <title>The opium poppy genome and morphinan production.</title>
        <authorList>
            <person name="Guo L."/>
            <person name="Winzer T."/>
            <person name="Yang X."/>
            <person name="Li Y."/>
            <person name="Ning Z."/>
            <person name="He Z."/>
            <person name="Teodor R."/>
            <person name="Lu Y."/>
            <person name="Bowser T.A."/>
            <person name="Graham I.A."/>
            <person name="Ye K."/>
        </authorList>
    </citation>
    <scope>NUCLEOTIDE SEQUENCE [LARGE SCALE GENOMIC DNA]</scope>
    <source>
        <strain evidence="5">cv. HN1</strain>
        <tissue evidence="4">Leaves</tissue>
    </source>
</reference>
<sequence>MIFRDISSEILNSDMGSLAFEIQPSVTEIYLALGLNESRKRVIVIPRVLSLLSSFLERSVQKNEKLLESMNQKDMVTVFHGLRAPTLSIRQYIDRIFKYSNCSPSCFVVACIYMDRFLQNGDLLLTSLNVHRILITSVMVAAKFIDDDAFFNNAYYAKVGGVSTAEINRLEMKFLFSLDFRLQVTVGTFERYCVQLDKDAAGRCHIERPIQFCGLKENRQIIEKSKGAATV</sequence>
<keyword evidence="5" id="KW-1185">Reference proteome</keyword>
<dbReference type="Gene3D" id="1.10.472.10">
    <property type="entry name" value="Cyclin-like"/>
    <property type="match status" value="1"/>
</dbReference>
<accession>A0A4Y7L8G0</accession>
<evidence type="ECO:0000313" key="4">
    <source>
        <dbReference type="EMBL" id="RZC80900.1"/>
    </source>
</evidence>
<dbReference type="Proteomes" id="UP000316621">
    <property type="component" value="Chromosome 10"/>
</dbReference>
<protein>
    <recommendedName>
        <fullName evidence="6">Cyclin</fullName>
    </recommendedName>
</protein>
<dbReference type="InterPro" id="IPR036915">
    <property type="entry name" value="Cyclin-like_sf"/>
</dbReference>
<dbReference type="OMA" id="RYTERIH"/>
<proteinExistence type="inferred from homology"/>